<organism evidence="10 11">
    <name type="scientific">Aeropyrum camini SY1 = JCM 12091</name>
    <dbReference type="NCBI Taxonomy" id="1198449"/>
    <lineage>
        <taxon>Archaea</taxon>
        <taxon>Thermoproteota</taxon>
        <taxon>Thermoprotei</taxon>
        <taxon>Desulfurococcales</taxon>
        <taxon>Desulfurococcaceae</taxon>
        <taxon>Aeropyrum</taxon>
    </lineage>
</organism>
<name>U3TBP8_9CREN</name>
<evidence type="ECO:0000256" key="4">
    <source>
        <dbReference type="ARBA" id="ARBA00013068"/>
    </source>
</evidence>
<evidence type="ECO:0000256" key="6">
    <source>
        <dbReference type="ARBA" id="ARBA00023152"/>
    </source>
</evidence>
<dbReference type="KEGG" id="acj:ACAM_0006"/>
<dbReference type="SMART" id="SM01133">
    <property type="entry name" value="DeoC"/>
    <property type="match status" value="1"/>
</dbReference>
<dbReference type="NCBIfam" id="NF040816">
    <property type="entry name" value="Fbpase1_Arch"/>
    <property type="match status" value="1"/>
</dbReference>
<dbReference type="EC" id="4.1.2.13" evidence="4"/>
<dbReference type="GeneID" id="17109581"/>
<feature type="active site" description="Proton donor" evidence="9">
    <location>
        <position position="153"/>
    </location>
</feature>
<protein>
    <recommendedName>
        <fullName evidence="4">fructose-bisphosphate aldolase</fullName>
        <ecNumber evidence="4">4.1.2.13</ecNumber>
    </recommendedName>
</protein>
<dbReference type="InterPro" id="IPR050456">
    <property type="entry name" value="DeoC/FbaB_aldolase"/>
</dbReference>
<dbReference type="InterPro" id="IPR002915">
    <property type="entry name" value="DeoC/FbaB/LacD_aldolase"/>
</dbReference>
<dbReference type="InterPro" id="IPR053414">
    <property type="entry name" value="FBA_class_1"/>
</dbReference>
<dbReference type="NCBIfam" id="NF005556">
    <property type="entry name" value="PRK07226.1"/>
    <property type="match status" value="1"/>
</dbReference>
<keyword evidence="8" id="KW-0704">Schiff base</keyword>
<dbReference type="Proteomes" id="UP000016887">
    <property type="component" value="Chromosome"/>
</dbReference>
<keyword evidence="11" id="KW-1185">Reference proteome</keyword>
<gene>
    <name evidence="10" type="primary">fba</name>
    <name evidence="10" type="ORF">ACAM_0006</name>
</gene>
<comment type="catalytic activity">
    <reaction evidence="1">
        <text>beta-D-fructose 1,6-bisphosphate = D-glyceraldehyde 3-phosphate + dihydroxyacetone phosphate</text>
        <dbReference type="Rhea" id="RHEA:14729"/>
        <dbReference type="ChEBI" id="CHEBI:32966"/>
        <dbReference type="ChEBI" id="CHEBI:57642"/>
        <dbReference type="ChEBI" id="CHEBI:59776"/>
        <dbReference type="EC" id="4.1.2.13"/>
    </reaction>
</comment>
<evidence type="ECO:0000256" key="2">
    <source>
        <dbReference type="ARBA" id="ARBA00004496"/>
    </source>
</evidence>
<dbReference type="GO" id="GO:0004332">
    <property type="term" value="F:fructose-bisphosphate aldolase activity"/>
    <property type="evidence" value="ECO:0007669"/>
    <property type="project" value="UniProtKB-EC"/>
</dbReference>
<dbReference type="GO" id="GO:0005737">
    <property type="term" value="C:cytoplasm"/>
    <property type="evidence" value="ECO:0007669"/>
    <property type="project" value="UniProtKB-SubCell"/>
</dbReference>
<dbReference type="eggNOG" id="arCOG04044">
    <property type="taxonomic scope" value="Archaea"/>
</dbReference>
<proteinExistence type="inferred from homology"/>
<evidence type="ECO:0000256" key="9">
    <source>
        <dbReference type="PIRSR" id="PIRSR038992-1"/>
    </source>
</evidence>
<evidence type="ECO:0000256" key="5">
    <source>
        <dbReference type="ARBA" id="ARBA00022490"/>
    </source>
</evidence>
<dbReference type="EMBL" id="AP012489">
    <property type="protein sequence ID" value="BAN89475.1"/>
    <property type="molecule type" value="Genomic_DNA"/>
</dbReference>
<keyword evidence="6" id="KW-0324">Glycolysis</keyword>
<comment type="similarity">
    <text evidence="3">Belongs to the DeoC/FbaB aldolase family.</text>
</comment>
<evidence type="ECO:0000256" key="8">
    <source>
        <dbReference type="ARBA" id="ARBA00023270"/>
    </source>
</evidence>
<dbReference type="CDD" id="cd00958">
    <property type="entry name" value="DhnA"/>
    <property type="match status" value="1"/>
</dbReference>
<dbReference type="PANTHER" id="PTHR47916:SF1">
    <property type="entry name" value="3-HYDROXY-5-PHOSPHONOOXYPENTANE-2,4-DIONE THIOLASE"/>
    <property type="match status" value="1"/>
</dbReference>
<dbReference type="SUPFAM" id="SSF51569">
    <property type="entry name" value="Aldolase"/>
    <property type="match status" value="1"/>
</dbReference>
<evidence type="ECO:0000256" key="1">
    <source>
        <dbReference type="ARBA" id="ARBA00000441"/>
    </source>
</evidence>
<keyword evidence="5" id="KW-0963">Cytoplasm</keyword>
<sequence>MISSQYAGKRVRLSRILPDGKSVIFAFDHGVEHGPGEISEGRLDPRVLIREVVEAGVDAIMTTPGIARMTWDIWANRVAMIIKVSGKTSLRPAEDQLLQSIISSVVEAVALGGDGVAATVYWGSQYEDKMLERWTQIRLKAEELGVPALQLAYPRGPHIKNRYAVDIVAYGARAAMETGADLIKTYYTGSTETFRQVVKAAGGVPVLMSGGARTASPQEFLRKVHSVMEAGGSGVVVGRNVFQAGDIRGMVRAIRAVVHEGADPEEAAKLLDGSGA</sequence>
<dbReference type="GO" id="GO:0006096">
    <property type="term" value="P:glycolytic process"/>
    <property type="evidence" value="ECO:0007669"/>
    <property type="project" value="UniProtKB-KW"/>
</dbReference>
<dbReference type="PANTHER" id="PTHR47916">
    <property type="entry name" value="FRUCTOSE-BISPHOSPHATE ALDOLASE CLASS 1"/>
    <property type="match status" value="1"/>
</dbReference>
<reference evidence="10 11" key="1">
    <citation type="journal article" date="2013" name="Appl. Environ. Microbiol.">
        <title>Variation of the Virus-Related Elements within Syntenic Genomes of the Hyperthermophilic Archaeon Aeropyrum.</title>
        <authorList>
            <person name="Daifuku T."/>
            <person name="Yoshida T."/>
            <person name="Kitamura T."/>
            <person name="Kawaichi S."/>
            <person name="Inoue T."/>
            <person name="Nomura K."/>
            <person name="Yoshida Y."/>
            <person name="Kuno S."/>
            <person name="Sako Y."/>
        </authorList>
    </citation>
    <scope>NUCLEOTIDE SEQUENCE [LARGE SCALE GENOMIC DNA]</scope>
    <source>
        <strain evidence="10 11">SY1</strain>
    </source>
</reference>
<comment type="subcellular location">
    <subcellularLocation>
        <location evidence="2">Cytoplasm</location>
    </subcellularLocation>
</comment>
<evidence type="ECO:0000256" key="3">
    <source>
        <dbReference type="ARBA" id="ARBA00008116"/>
    </source>
</evidence>
<dbReference type="PIRSF" id="PIRSF038992">
    <property type="entry name" value="Aldolase_Ia"/>
    <property type="match status" value="1"/>
</dbReference>
<dbReference type="InterPro" id="IPR013785">
    <property type="entry name" value="Aldolase_TIM"/>
</dbReference>
<dbReference type="InterPro" id="IPR041720">
    <property type="entry name" value="FbaB-like"/>
</dbReference>
<dbReference type="PATRIC" id="fig|1198449.6.peg.6"/>
<evidence type="ECO:0000313" key="10">
    <source>
        <dbReference type="EMBL" id="BAN89475.1"/>
    </source>
</evidence>
<dbReference type="Gene3D" id="3.20.20.70">
    <property type="entry name" value="Aldolase class I"/>
    <property type="match status" value="1"/>
</dbReference>
<keyword evidence="7 10" id="KW-0456">Lyase</keyword>
<dbReference type="STRING" id="1198449.ACAM_0006"/>
<dbReference type="RefSeq" id="WP_022540756.1">
    <property type="nucleotide sequence ID" value="NC_022521.1"/>
</dbReference>
<evidence type="ECO:0000256" key="7">
    <source>
        <dbReference type="ARBA" id="ARBA00023239"/>
    </source>
</evidence>
<feature type="active site" description="Schiff-base intermediate with dihydroxyacetone-P" evidence="9">
    <location>
        <position position="184"/>
    </location>
</feature>
<dbReference type="OrthoDB" id="6329at2157"/>
<dbReference type="AlphaFoldDB" id="U3TBP8"/>
<accession>U3TBP8</accession>
<evidence type="ECO:0000313" key="11">
    <source>
        <dbReference type="Proteomes" id="UP000016887"/>
    </source>
</evidence>
<dbReference type="Pfam" id="PF01791">
    <property type="entry name" value="DeoC"/>
    <property type="match status" value="1"/>
</dbReference>